<keyword evidence="3" id="KW-0805">Transcription regulation</keyword>
<dbReference type="Pfam" id="PF00158">
    <property type="entry name" value="Sigma54_activat"/>
    <property type="match status" value="1"/>
</dbReference>
<keyword evidence="2" id="KW-0067">ATP-binding</keyword>
<comment type="caution">
    <text evidence="10">The sequence shown here is derived from an EMBL/GenBank/DDBJ whole genome shotgun (WGS) entry which is preliminary data.</text>
</comment>
<dbReference type="InterPro" id="IPR035965">
    <property type="entry name" value="PAS-like_dom_sf"/>
</dbReference>
<dbReference type="SUPFAM" id="SSF46689">
    <property type="entry name" value="Homeodomain-like"/>
    <property type="match status" value="1"/>
</dbReference>
<dbReference type="Gene3D" id="1.10.8.60">
    <property type="match status" value="1"/>
</dbReference>
<feature type="domain" description="PAC" evidence="9">
    <location>
        <begin position="181"/>
        <end position="233"/>
    </location>
</feature>
<dbReference type="PROSITE" id="PS00688">
    <property type="entry name" value="SIGMA54_INTERACT_3"/>
    <property type="match status" value="1"/>
</dbReference>
<dbReference type="SUPFAM" id="SSF55785">
    <property type="entry name" value="PYP-like sensor domain (PAS domain)"/>
    <property type="match status" value="2"/>
</dbReference>
<dbReference type="Proteomes" id="UP001208017">
    <property type="component" value="Unassembled WGS sequence"/>
</dbReference>
<evidence type="ECO:0000256" key="6">
    <source>
        <dbReference type="SAM" id="Coils"/>
    </source>
</evidence>
<dbReference type="Pfam" id="PF00989">
    <property type="entry name" value="PAS"/>
    <property type="match status" value="2"/>
</dbReference>
<evidence type="ECO:0000256" key="5">
    <source>
        <dbReference type="ARBA" id="ARBA00023163"/>
    </source>
</evidence>
<feature type="coiled-coil region" evidence="6">
    <location>
        <begin position="338"/>
        <end position="365"/>
    </location>
</feature>
<dbReference type="PROSITE" id="PS50112">
    <property type="entry name" value="PAS"/>
    <property type="match status" value="2"/>
</dbReference>
<dbReference type="NCBIfam" id="TIGR00229">
    <property type="entry name" value="sensory_box"/>
    <property type="match status" value="2"/>
</dbReference>
<dbReference type="SUPFAM" id="SSF51735">
    <property type="entry name" value="NAD(P)-binding Rossmann-fold domains"/>
    <property type="match status" value="1"/>
</dbReference>
<dbReference type="CDD" id="cd00009">
    <property type="entry name" value="AAA"/>
    <property type="match status" value="1"/>
</dbReference>
<dbReference type="PROSITE" id="PS50045">
    <property type="entry name" value="SIGMA54_INTERACT_4"/>
    <property type="match status" value="1"/>
</dbReference>
<dbReference type="Pfam" id="PF02954">
    <property type="entry name" value="HTH_8"/>
    <property type="match status" value="1"/>
</dbReference>
<keyword evidence="11" id="KW-1185">Reference proteome</keyword>
<dbReference type="Gene3D" id="3.40.50.300">
    <property type="entry name" value="P-loop containing nucleotide triphosphate hydrolases"/>
    <property type="match status" value="1"/>
</dbReference>
<dbReference type="PRINTS" id="PR01590">
    <property type="entry name" value="HTHFIS"/>
</dbReference>
<dbReference type="InterPro" id="IPR013767">
    <property type="entry name" value="PAS_fold"/>
</dbReference>
<keyword evidence="6" id="KW-0175">Coiled coil</keyword>
<organism evidence="10 11">
    <name type="scientific">Tumebacillus lacus</name>
    <dbReference type="NCBI Taxonomy" id="2995335"/>
    <lineage>
        <taxon>Bacteria</taxon>
        <taxon>Bacillati</taxon>
        <taxon>Bacillota</taxon>
        <taxon>Bacilli</taxon>
        <taxon>Bacillales</taxon>
        <taxon>Alicyclobacillaceae</taxon>
        <taxon>Tumebacillus</taxon>
    </lineage>
</organism>
<dbReference type="InterPro" id="IPR036291">
    <property type="entry name" value="NAD(P)-bd_dom_sf"/>
</dbReference>
<dbReference type="SUPFAM" id="SSF52540">
    <property type="entry name" value="P-loop containing nucleoside triphosphate hydrolases"/>
    <property type="match status" value="1"/>
</dbReference>
<keyword evidence="5" id="KW-0804">Transcription</keyword>
<dbReference type="InterPro" id="IPR002197">
    <property type="entry name" value="HTH_Fis"/>
</dbReference>
<dbReference type="PANTHER" id="PTHR32071">
    <property type="entry name" value="TRANSCRIPTIONAL REGULATORY PROTEIN"/>
    <property type="match status" value="1"/>
</dbReference>
<dbReference type="Gene3D" id="3.30.450.20">
    <property type="entry name" value="PAS domain"/>
    <property type="match status" value="2"/>
</dbReference>
<evidence type="ECO:0000256" key="2">
    <source>
        <dbReference type="ARBA" id="ARBA00022840"/>
    </source>
</evidence>
<dbReference type="Gene3D" id="1.10.10.60">
    <property type="entry name" value="Homeodomain-like"/>
    <property type="match status" value="1"/>
</dbReference>
<gene>
    <name evidence="10" type="ORF">OS242_04220</name>
</gene>
<dbReference type="InterPro" id="IPR009057">
    <property type="entry name" value="Homeodomain-like_sf"/>
</dbReference>
<proteinExistence type="predicted"/>
<dbReference type="PROSITE" id="PS00675">
    <property type="entry name" value="SIGMA54_INTERACT_1"/>
    <property type="match status" value="1"/>
</dbReference>
<dbReference type="InterPro" id="IPR002078">
    <property type="entry name" value="Sigma_54_int"/>
</dbReference>
<protein>
    <submittedName>
        <fullName evidence="10">Sigma 54-interacting transcriptional regulator</fullName>
    </submittedName>
</protein>
<sequence>MINILIVGAGRGGTALLRAFRDLASVHVVGIADVDPNAPGFVLARSLGVPTGQRYEAFFDGSVGTVQVVIEATGQAEVFKEIQERRPKGTTLIPGAVANLMMRLLLEKEELIRQLTVSRQELGAVLNSTYDAMIAVNSEGVITLFNPAAEQLSGKVAGEMVGRRACEVIPNSRLHIVLETGVPELNQLQEFHATTRILTNRVPMRDGQGNLVGALAVFRDITEIQKMAEEVTDLKEIQLLLQSIIHSTQDAISVVDTEGRGILINPAYTRLTGLREEEVIGKPADVDIAEGESMHLQVLKTRKPVRGVPMKVGPYRKEVLVNVAPIVVDGELKGSVGIVHDISEIENLTKELNQAKQLIRKLEAKYQFEDIIGSSNEMLMAIEQARKAAETPATVLLRGESGTGKELFAHAIHNASERRYSQFIRVNCAAISESLLESELFGYEEGAFTGAKRGGKKGLFEEASGGTIFLDEIGELSMSMQAKILRVLQEKEILRVGGAKATPVNARVIAATNVNLERAIQQGTFREDLYYRLNVLPIIIPPLRYRKEDIPAIGLRLIHKYNQEYGRGVEQISPLAVGKLIEYQWPGNVRELENAIGRAMINMKFTETVMEPHHLILYGHQAPGSGGTATQPVAWVAETVEDADLPQTGELRSLDEVVGEAERLYITRVLRQTNGNKTEAAKRLGIAVRSLYYKLEKYGIQS</sequence>
<feature type="domain" description="PAS" evidence="8">
    <location>
        <begin position="118"/>
        <end position="163"/>
    </location>
</feature>
<dbReference type="PROSITE" id="PS00676">
    <property type="entry name" value="SIGMA54_INTERACT_2"/>
    <property type="match status" value="1"/>
</dbReference>
<evidence type="ECO:0000313" key="11">
    <source>
        <dbReference type="Proteomes" id="UP001208017"/>
    </source>
</evidence>
<dbReference type="CDD" id="cd00130">
    <property type="entry name" value="PAS"/>
    <property type="match status" value="2"/>
</dbReference>
<evidence type="ECO:0000256" key="1">
    <source>
        <dbReference type="ARBA" id="ARBA00022741"/>
    </source>
</evidence>
<feature type="domain" description="Sigma-54 factor interaction" evidence="7">
    <location>
        <begin position="371"/>
        <end position="601"/>
    </location>
</feature>
<dbReference type="InterPro" id="IPR025662">
    <property type="entry name" value="Sigma_54_int_dom_ATP-bd_1"/>
</dbReference>
<dbReference type="InterPro" id="IPR025944">
    <property type="entry name" value="Sigma_54_int_dom_CS"/>
</dbReference>
<evidence type="ECO:0000259" key="8">
    <source>
        <dbReference type="PROSITE" id="PS50112"/>
    </source>
</evidence>
<dbReference type="InterPro" id="IPR025943">
    <property type="entry name" value="Sigma_54_int_dom_ATP-bd_2"/>
</dbReference>
<name>A0ABT3WWV7_9BACL</name>
<dbReference type="InterPro" id="IPR003593">
    <property type="entry name" value="AAA+_ATPase"/>
</dbReference>
<keyword evidence="4" id="KW-0238">DNA-binding</keyword>
<dbReference type="PROSITE" id="PS50113">
    <property type="entry name" value="PAC"/>
    <property type="match status" value="1"/>
</dbReference>
<dbReference type="SMART" id="SM00091">
    <property type="entry name" value="PAS"/>
    <property type="match status" value="2"/>
</dbReference>
<dbReference type="Pfam" id="PF25601">
    <property type="entry name" value="AAA_lid_14"/>
    <property type="match status" value="1"/>
</dbReference>
<reference evidence="10 11" key="1">
    <citation type="submission" date="2022-11" db="EMBL/GenBank/DDBJ databases">
        <title>Study of microbial diversity in lake waters.</title>
        <authorList>
            <person name="Zhang J."/>
        </authorList>
    </citation>
    <scope>NUCLEOTIDE SEQUENCE [LARGE SCALE GENOMIC DNA]</scope>
    <source>
        <strain evidence="10 11">DT12</strain>
    </source>
</reference>
<dbReference type="SMART" id="SM00382">
    <property type="entry name" value="AAA"/>
    <property type="match status" value="1"/>
</dbReference>
<evidence type="ECO:0000256" key="4">
    <source>
        <dbReference type="ARBA" id="ARBA00023125"/>
    </source>
</evidence>
<dbReference type="InterPro" id="IPR000700">
    <property type="entry name" value="PAS-assoc_C"/>
</dbReference>
<dbReference type="PANTHER" id="PTHR32071:SF121">
    <property type="entry name" value="SIGMA L-DEPENDENT TRANSCRIPTIONAL REGULATOR YQIR-RELATED"/>
    <property type="match status" value="1"/>
</dbReference>
<keyword evidence="1" id="KW-0547">Nucleotide-binding</keyword>
<evidence type="ECO:0000259" key="7">
    <source>
        <dbReference type="PROSITE" id="PS50045"/>
    </source>
</evidence>
<dbReference type="InterPro" id="IPR000014">
    <property type="entry name" value="PAS"/>
</dbReference>
<dbReference type="EMBL" id="JAPMLT010000001">
    <property type="protein sequence ID" value="MCX7569165.1"/>
    <property type="molecule type" value="Genomic_DNA"/>
</dbReference>
<dbReference type="InterPro" id="IPR027417">
    <property type="entry name" value="P-loop_NTPase"/>
</dbReference>
<dbReference type="RefSeq" id="WP_267150384.1">
    <property type="nucleotide sequence ID" value="NZ_JAPMLT010000001.1"/>
</dbReference>
<accession>A0ABT3WWV7</accession>
<evidence type="ECO:0000313" key="10">
    <source>
        <dbReference type="EMBL" id="MCX7569165.1"/>
    </source>
</evidence>
<feature type="domain" description="PAS" evidence="8">
    <location>
        <begin position="237"/>
        <end position="282"/>
    </location>
</feature>
<evidence type="ECO:0000256" key="3">
    <source>
        <dbReference type="ARBA" id="ARBA00023015"/>
    </source>
</evidence>
<dbReference type="InterPro" id="IPR058031">
    <property type="entry name" value="AAA_lid_NorR"/>
</dbReference>
<evidence type="ECO:0000259" key="9">
    <source>
        <dbReference type="PROSITE" id="PS50113"/>
    </source>
</evidence>